<dbReference type="InParanoid" id="S8DUC6"/>
<dbReference type="STRING" id="743788.S8DUC6"/>
<dbReference type="OrthoDB" id="2799438at2759"/>
<keyword evidence="2" id="KW-1185">Reference proteome</keyword>
<accession>S8DUC6</accession>
<dbReference type="HOGENOM" id="CLU_038071_0_0_1"/>
<proteinExistence type="predicted"/>
<dbReference type="AlphaFoldDB" id="S8DUC6"/>
<feature type="non-terminal residue" evidence="1">
    <location>
        <position position="225"/>
    </location>
</feature>
<reference evidence="1 2" key="1">
    <citation type="journal article" date="2012" name="Science">
        <title>The Paleozoic origin of enzymatic lignin decomposition reconstructed from 31 fungal genomes.</title>
        <authorList>
            <person name="Floudas D."/>
            <person name="Binder M."/>
            <person name="Riley R."/>
            <person name="Barry K."/>
            <person name="Blanchette R.A."/>
            <person name="Henrissat B."/>
            <person name="Martinez A.T."/>
            <person name="Otillar R."/>
            <person name="Spatafora J.W."/>
            <person name="Yadav J.S."/>
            <person name="Aerts A."/>
            <person name="Benoit I."/>
            <person name="Boyd A."/>
            <person name="Carlson A."/>
            <person name="Copeland A."/>
            <person name="Coutinho P.M."/>
            <person name="de Vries R.P."/>
            <person name="Ferreira P."/>
            <person name="Findley K."/>
            <person name="Foster B."/>
            <person name="Gaskell J."/>
            <person name="Glotzer D."/>
            <person name="Gorecki P."/>
            <person name="Heitman J."/>
            <person name="Hesse C."/>
            <person name="Hori C."/>
            <person name="Igarashi K."/>
            <person name="Jurgens J.A."/>
            <person name="Kallen N."/>
            <person name="Kersten P."/>
            <person name="Kohler A."/>
            <person name="Kuees U."/>
            <person name="Kumar T.K.A."/>
            <person name="Kuo A."/>
            <person name="LaButti K."/>
            <person name="Larrondo L.F."/>
            <person name="Lindquist E."/>
            <person name="Ling A."/>
            <person name="Lombard V."/>
            <person name="Lucas S."/>
            <person name="Lundell T."/>
            <person name="Martin R."/>
            <person name="McLaughlin D.J."/>
            <person name="Morgenstern I."/>
            <person name="Morin E."/>
            <person name="Murat C."/>
            <person name="Nagy L.G."/>
            <person name="Nolan M."/>
            <person name="Ohm R.A."/>
            <person name="Patyshakuliyeva A."/>
            <person name="Rokas A."/>
            <person name="Ruiz-Duenas F.J."/>
            <person name="Sabat G."/>
            <person name="Salamov A."/>
            <person name="Samejima M."/>
            <person name="Schmutz J."/>
            <person name="Slot J.C."/>
            <person name="St John F."/>
            <person name="Stenlid J."/>
            <person name="Sun H."/>
            <person name="Sun S."/>
            <person name="Syed K."/>
            <person name="Tsang A."/>
            <person name="Wiebenga A."/>
            <person name="Young D."/>
            <person name="Pisabarro A."/>
            <person name="Eastwood D.C."/>
            <person name="Martin F."/>
            <person name="Cullen D."/>
            <person name="Grigoriev I.V."/>
            <person name="Hibbett D.S."/>
        </authorList>
    </citation>
    <scope>NUCLEOTIDE SEQUENCE</scope>
    <source>
        <strain evidence="2">FP-58527</strain>
    </source>
</reference>
<protein>
    <submittedName>
        <fullName evidence="1">Uncharacterized protein</fullName>
    </submittedName>
</protein>
<dbReference type="Proteomes" id="UP000015241">
    <property type="component" value="Unassembled WGS sequence"/>
</dbReference>
<name>S8DUC6_FOMSC</name>
<sequence>MTDFGSQGRTRSYNPCHLTNCRTHQSLYTCLSRSSSYDGTLIIGSLDQSKITGGKIGSLWREFRELEILNQITLARAKGELAGHIVGDNRAMLVRAWQKHKGVRYVPPGIHSALDWSNDSEDYLQPLPSESDNAVPSESQATSKKCKVLEKSNQAVLASPSATKKRKLYVNASSDTTTWTDARALNNNIDCRIDRSRGNIPYGGPTWDSVNWSCAYDSVLSILVN</sequence>
<organism evidence="1 2">
    <name type="scientific">Fomitopsis schrenkii</name>
    <name type="common">Brown rot fungus</name>
    <dbReference type="NCBI Taxonomy" id="2126942"/>
    <lineage>
        <taxon>Eukaryota</taxon>
        <taxon>Fungi</taxon>
        <taxon>Dikarya</taxon>
        <taxon>Basidiomycota</taxon>
        <taxon>Agaricomycotina</taxon>
        <taxon>Agaricomycetes</taxon>
        <taxon>Polyporales</taxon>
        <taxon>Fomitopsis</taxon>
    </lineage>
</organism>
<evidence type="ECO:0000313" key="2">
    <source>
        <dbReference type="Proteomes" id="UP000015241"/>
    </source>
</evidence>
<dbReference type="EMBL" id="KE504184">
    <property type="protein sequence ID" value="EPS96741.1"/>
    <property type="molecule type" value="Genomic_DNA"/>
</dbReference>
<gene>
    <name evidence="1" type="ORF">FOMPIDRAFT_1129763</name>
</gene>
<evidence type="ECO:0000313" key="1">
    <source>
        <dbReference type="EMBL" id="EPS96741.1"/>
    </source>
</evidence>